<feature type="compositionally biased region" description="Low complexity" evidence="9">
    <location>
        <begin position="660"/>
        <end position="671"/>
    </location>
</feature>
<dbReference type="SUPFAM" id="SSF53850">
    <property type="entry name" value="Periplasmic binding protein-like II"/>
    <property type="match status" value="1"/>
</dbReference>
<evidence type="ECO:0000256" key="4">
    <source>
        <dbReference type="ARBA" id="ARBA00022692"/>
    </source>
</evidence>
<dbReference type="Gene3D" id="1.10.287.70">
    <property type="match status" value="1"/>
</dbReference>
<proteinExistence type="inferred from homology"/>
<dbReference type="GO" id="GO:0005886">
    <property type="term" value="C:plasma membrane"/>
    <property type="evidence" value="ECO:0007669"/>
    <property type="project" value="UniProtKB-SubCell"/>
</dbReference>
<comment type="caution">
    <text evidence="13">The sequence shown here is derived from an EMBL/GenBank/DDBJ whole genome shotgun (WGS) entry which is preliminary data.</text>
</comment>
<comment type="similarity">
    <text evidence="2">Belongs to the glutamate-gated ion channel (TC 1.A.10.1) family.</text>
</comment>
<keyword evidence="6 10" id="KW-0472">Membrane</keyword>
<feature type="transmembrane region" description="Helical" evidence="10">
    <location>
        <begin position="413"/>
        <end position="437"/>
    </location>
</feature>
<evidence type="ECO:0000256" key="9">
    <source>
        <dbReference type="SAM" id="MobiDB-lite"/>
    </source>
</evidence>
<gene>
    <name evidence="13" type="ORF">TKK_001465</name>
</gene>
<dbReference type="PANTHER" id="PTHR42643:SF33">
    <property type="entry name" value="GLUTAMATE RECEPTOR 2-LIKE PROTEIN"/>
    <property type="match status" value="1"/>
</dbReference>
<evidence type="ECO:0000256" key="3">
    <source>
        <dbReference type="ARBA" id="ARBA00022475"/>
    </source>
</evidence>
<evidence type="ECO:0000256" key="6">
    <source>
        <dbReference type="ARBA" id="ARBA00023136"/>
    </source>
</evidence>
<evidence type="ECO:0000259" key="12">
    <source>
        <dbReference type="Pfam" id="PF00060"/>
    </source>
</evidence>
<feature type="domain" description="Ionotropic glutamate receptor C-terminal" evidence="12">
    <location>
        <begin position="343"/>
        <end position="619"/>
    </location>
</feature>
<name>A0ABD2XLS5_9HYME</name>
<dbReference type="Gene3D" id="3.40.190.10">
    <property type="entry name" value="Periplasmic binding protein-like II"/>
    <property type="match status" value="1"/>
</dbReference>
<dbReference type="Proteomes" id="UP001627154">
    <property type="component" value="Unassembled WGS sequence"/>
</dbReference>
<keyword evidence="7" id="KW-0675">Receptor</keyword>
<keyword evidence="5 10" id="KW-1133">Transmembrane helix</keyword>
<evidence type="ECO:0000313" key="13">
    <source>
        <dbReference type="EMBL" id="KAL3406070.1"/>
    </source>
</evidence>
<keyword evidence="4 10" id="KW-0812">Transmembrane</keyword>
<accession>A0ABD2XLS5</accession>
<evidence type="ECO:0000313" key="14">
    <source>
        <dbReference type="Proteomes" id="UP001627154"/>
    </source>
</evidence>
<dbReference type="AlphaFoldDB" id="A0ABD2XLS5"/>
<feature type="chain" id="PRO_5044876801" description="Ionotropic glutamate receptor C-terminal domain-containing protein" evidence="11">
    <location>
        <begin position="17"/>
        <end position="671"/>
    </location>
</feature>
<evidence type="ECO:0000256" key="10">
    <source>
        <dbReference type="SAM" id="Phobius"/>
    </source>
</evidence>
<dbReference type="EMBL" id="JBJJXI010000019">
    <property type="protein sequence ID" value="KAL3406070.1"/>
    <property type="molecule type" value="Genomic_DNA"/>
</dbReference>
<keyword evidence="11" id="KW-0732">Signal</keyword>
<dbReference type="InterPro" id="IPR001320">
    <property type="entry name" value="Iontro_rcpt_C"/>
</dbReference>
<dbReference type="PANTHER" id="PTHR42643">
    <property type="entry name" value="IONOTROPIC RECEPTOR 20A-RELATED"/>
    <property type="match status" value="1"/>
</dbReference>
<comment type="subcellular location">
    <subcellularLocation>
        <location evidence="1">Cell membrane</location>
        <topology evidence="1">Multi-pass membrane protein</topology>
    </subcellularLocation>
</comment>
<feature type="signal peptide" evidence="11">
    <location>
        <begin position="1"/>
        <end position="16"/>
    </location>
</feature>
<protein>
    <recommendedName>
        <fullName evidence="12">Ionotropic glutamate receptor C-terminal domain-containing protein</fullName>
    </recommendedName>
</protein>
<keyword evidence="8" id="KW-0325">Glycoprotein</keyword>
<feature type="region of interest" description="Disordered" evidence="9">
    <location>
        <begin position="644"/>
        <end position="671"/>
    </location>
</feature>
<dbReference type="Pfam" id="PF00060">
    <property type="entry name" value="Lig_chan"/>
    <property type="match status" value="1"/>
</dbReference>
<feature type="transmembrane region" description="Helical" evidence="10">
    <location>
        <begin position="612"/>
        <end position="633"/>
    </location>
</feature>
<evidence type="ECO:0000256" key="2">
    <source>
        <dbReference type="ARBA" id="ARBA00008685"/>
    </source>
</evidence>
<dbReference type="GO" id="GO:0050906">
    <property type="term" value="P:detection of stimulus involved in sensory perception"/>
    <property type="evidence" value="ECO:0007669"/>
    <property type="project" value="UniProtKB-ARBA"/>
</dbReference>
<evidence type="ECO:0000256" key="5">
    <source>
        <dbReference type="ARBA" id="ARBA00022989"/>
    </source>
</evidence>
<organism evidence="13 14">
    <name type="scientific">Trichogramma kaykai</name>
    <dbReference type="NCBI Taxonomy" id="54128"/>
    <lineage>
        <taxon>Eukaryota</taxon>
        <taxon>Metazoa</taxon>
        <taxon>Ecdysozoa</taxon>
        <taxon>Arthropoda</taxon>
        <taxon>Hexapoda</taxon>
        <taxon>Insecta</taxon>
        <taxon>Pterygota</taxon>
        <taxon>Neoptera</taxon>
        <taxon>Endopterygota</taxon>
        <taxon>Hymenoptera</taxon>
        <taxon>Apocrita</taxon>
        <taxon>Proctotrupomorpha</taxon>
        <taxon>Chalcidoidea</taxon>
        <taxon>Trichogrammatidae</taxon>
        <taxon>Trichogramma</taxon>
    </lineage>
</organism>
<keyword evidence="3" id="KW-1003">Cell membrane</keyword>
<evidence type="ECO:0000256" key="8">
    <source>
        <dbReference type="ARBA" id="ARBA00023180"/>
    </source>
</evidence>
<evidence type="ECO:0000256" key="1">
    <source>
        <dbReference type="ARBA" id="ARBA00004651"/>
    </source>
</evidence>
<evidence type="ECO:0000256" key="7">
    <source>
        <dbReference type="ARBA" id="ARBA00023170"/>
    </source>
</evidence>
<sequence length="671" mass="75020">MQKFLPLLLCAAGVSSLGGKIDLVDFLRSALDARLYSSRFSALQIFTCGRAKNELQPLRGLATSFLGPIRSIGVDVFVNRSSRAKDREHRLTSESHRLLFILDLDCSEDTIERLVEAADAGRLFSTPYKWLLISQNENVSSQLGRLLASRDIYPSSEVVAVVSSGRVVSVYRTSKESRELLIEDRAHWDRGGRALSLSGSSGDLVAWRRRKNLRGAALKSSLVITNGDTINHLTDYQDKHIDTITKSNYPWALLFVQMFNATASFDRVGTWGYLSANGSWGGMIGQLQRGEIDFGGTGTFLVGQRIGVVQYISLTTTSHSRFVFRRPPLSSISNLFRLPFGRSVWLGALGLLLLLAGLLYPAMRLEWLSTGRDKRESLNEPNPPSLSDDLIVVLGAVSQQGSWYEPRSMPTRLIYLMALLAALNLYAAYAANIVALLQSTTASINDLRDLLDSPLTLAVHDTVFNRHYFGSFKDPVRRSVYEDRICSGSGSGSSKIKCNGGNWYGIEEGIERVRRGQFAFHVVLGAAYKIVQETYAEDEKCDFHEIDYLNQFDPHFVIPVRSPYLEHFRVGALKLHETGLRGRELDRLYAKRPSCGSSRRFLSVGLTECYGAFYLLVYGAALALGLLCLEIAVDQVRSRRRLRRQPTNSGIVRASPLPKQEQQQQQQQQQW</sequence>
<evidence type="ECO:0000256" key="11">
    <source>
        <dbReference type="SAM" id="SignalP"/>
    </source>
</evidence>
<feature type="transmembrane region" description="Helical" evidence="10">
    <location>
        <begin position="344"/>
        <end position="362"/>
    </location>
</feature>
<reference evidence="13 14" key="1">
    <citation type="journal article" date="2024" name="bioRxiv">
        <title>A reference genome for Trichogramma kaykai: A tiny desert-dwelling parasitoid wasp with competing sex-ratio distorters.</title>
        <authorList>
            <person name="Culotta J."/>
            <person name="Lindsey A.R."/>
        </authorList>
    </citation>
    <scope>NUCLEOTIDE SEQUENCE [LARGE SCALE GENOMIC DNA]</scope>
    <source>
        <strain evidence="13 14">KSX58</strain>
    </source>
</reference>
<keyword evidence="14" id="KW-1185">Reference proteome</keyword>
<dbReference type="InterPro" id="IPR052192">
    <property type="entry name" value="Insect_Ionotropic_Sensory_Rcpt"/>
</dbReference>